<dbReference type="PANTHER" id="PTHR10584:SF166">
    <property type="entry name" value="RIBOKINASE"/>
    <property type="match status" value="1"/>
</dbReference>
<dbReference type="Proteomes" id="UP000701680">
    <property type="component" value="Unassembled WGS sequence"/>
</dbReference>
<protein>
    <recommendedName>
        <fullName evidence="4">Carbohydrate kinase PfkB domain-containing protein</fullName>
    </recommendedName>
</protein>
<dbReference type="Proteomes" id="UP000528555">
    <property type="component" value="Unassembled WGS sequence"/>
</dbReference>
<evidence type="ECO:0000259" key="4">
    <source>
        <dbReference type="Pfam" id="PF00294"/>
    </source>
</evidence>
<reference evidence="6" key="2">
    <citation type="submission" date="2020-02" db="EMBL/GenBank/DDBJ databases">
        <authorList>
            <person name="Littmann E."/>
            <person name="Sorbara M."/>
        </authorList>
    </citation>
    <scope>NUCLEOTIDE SEQUENCE</scope>
    <source>
        <strain evidence="6">MSK.17.11</strain>
        <strain evidence="5">MSK.17.38</strain>
    </source>
</reference>
<evidence type="ECO:0000313" key="6">
    <source>
        <dbReference type="EMBL" id="NVH58690.1"/>
    </source>
</evidence>
<dbReference type="PROSITE" id="PS00583">
    <property type="entry name" value="PFKB_KINASES_1"/>
    <property type="match status" value="1"/>
</dbReference>
<dbReference type="GO" id="GO:0006796">
    <property type="term" value="P:phosphate-containing compound metabolic process"/>
    <property type="evidence" value="ECO:0007669"/>
    <property type="project" value="UniProtKB-ARBA"/>
</dbReference>
<dbReference type="InterPro" id="IPR002173">
    <property type="entry name" value="Carboh/pur_kinase_PfkB_CS"/>
</dbReference>
<comment type="similarity">
    <text evidence="1">Belongs to the carbohydrate kinase PfkB family.</text>
</comment>
<dbReference type="InterPro" id="IPR002139">
    <property type="entry name" value="Ribo/fructo_kinase"/>
</dbReference>
<evidence type="ECO:0000256" key="1">
    <source>
        <dbReference type="ARBA" id="ARBA00010688"/>
    </source>
</evidence>
<evidence type="ECO:0000256" key="3">
    <source>
        <dbReference type="ARBA" id="ARBA00022777"/>
    </source>
</evidence>
<feature type="domain" description="Carbohydrate kinase PfkB" evidence="4">
    <location>
        <begin position="5"/>
        <end position="289"/>
    </location>
</feature>
<keyword evidence="2" id="KW-0808">Transferase</keyword>
<keyword evidence="3" id="KW-0418">Kinase</keyword>
<dbReference type="EMBL" id="JAAIUO010000005">
    <property type="protein sequence ID" value="NSK14916.1"/>
    <property type="molecule type" value="Genomic_DNA"/>
</dbReference>
<accession>A0A850HK68</accession>
<evidence type="ECO:0000256" key="2">
    <source>
        <dbReference type="ARBA" id="ARBA00022679"/>
    </source>
</evidence>
<dbReference type="OrthoDB" id="9775849at2"/>
<dbReference type="GO" id="GO:0005829">
    <property type="term" value="C:cytosol"/>
    <property type="evidence" value="ECO:0007669"/>
    <property type="project" value="TreeGrafter"/>
</dbReference>
<dbReference type="PANTHER" id="PTHR10584">
    <property type="entry name" value="SUGAR KINASE"/>
    <property type="match status" value="1"/>
</dbReference>
<dbReference type="PRINTS" id="PR00990">
    <property type="entry name" value="RIBOKINASE"/>
</dbReference>
<dbReference type="EMBL" id="JAAITX010000005">
    <property type="protein sequence ID" value="NVH58690.1"/>
    <property type="molecule type" value="Genomic_DNA"/>
</dbReference>
<dbReference type="SUPFAM" id="SSF53613">
    <property type="entry name" value="Ribokinase-like"/>
    <property type="match status" value="1"/>
</dbReference>
<comment type="caution">
    <text evidence="6">The sequence shown here is derived from an EMBL/GenBank/DDBJ whole genome shotgun (WGS) entry which is preliminary data.</text>
</comment>
<dbReference type="InterPro" id="IPR029056">
    <property type="entry name" value="Ribokinase-like"/>
</dbReference>
<dbReference type="AlphaFoldDB" id="A0A850HK68"/>
<dbReference type="InterPro" id="IPR011611">
    <property type="entry name" value="PfkB_dom"/>
</dbReference>
<reference evidence="7 8" key="1">
    <citation type="journal article" date="2020" name="Cell Host Microbe">
        <title>Functional and Genomic Variation between Human-Derived Isolates of Lachnospiraceae Reveals Inter- and Intra-Species Diversity.</title>
        <authorList>
            <person name="Sorbara M.T."/>
            <person name="Littmann E.R."/>
            <person name="Fontana E."/>
            <person name="Moody T.U."/>
            <person name="Kohout C.E."/>
            <person name="Gjonbalaj M."/>
            <person name="Eaton V."/>
            <person name="Seok R."/>
            <person name="Leiner I.M."/>
            <person name="Pamer E.G."/>
        </authorList>
    </citation>
    <scope>NUCLEOTIDE SEQUENCE [LARGE SCALE GENOMIC DNA]</scope>
    <source>
        <strain evidence="6 7">MSK.17.11</strain>
        <strain evidence="5 8">MSK.17.38</strain>
    </source>
</reference>
<dbReference type="RefSeq" id="WP_101695228.1">
    <property type="nucleotide sequence ID" value="NZ_JAAITX010000005.1"/>
</dbReference>
<evidence type="ECO:0000313" key="5">
    <source>
        <dbReference type="EMBL" id="NSK14916.1"/>
    </source>
</evidence>
<dbReference type="GO" id="GO:0016301">
    <property type="term" value="F:kinase activity"/>
    <property type="evidence" value="ECO:0007669"/>
    <property type="project" value="UniProtKB-KW"/>
</dbReference>
<dbReference type="Gene3D" id="3.40.1190.20">
    <property type="match status" value="1"/>
</dbReference>
<name>A0A850HK68_9FIRM</name>
<proteinExistence type="inferred from homology"/>
<organism evidence="6 7">
    <name type="scientific">Dorea phocaeensis</name>
    <dbReference type="NCBI Taxonomy" id="2040291"/>
    <lineage>
        <taxon>Bacteria</taxon>
        <taxon>Bacillati</taxon>
        <taxon>Bacillota</taxon>
        <taxon>Clostridia</taxon>
        <taxon>Lachnospirales</taxon>
        <taxon>Lachnospiraceae</taxon>
        <taxon>Dorea</taxon>
    </lineage>
</organism>
<keyword evidence="7" id="KW-1185">Reference proteome</keyword>
<evidence type="ECO:0000313" key="7">
    <source>
        <dbReference type="Proteomes" id="UP000528555"/>
    </source>
</evidence>
<evidence type="ECO:0000313" key="8">
    <source>
        <dbReference type="Proteomes" id="UP000701680"/>
    </source>
</evidence>
<sequence length="302" mass="33233">MGKGCIVIGAAMLDIVMEIDKIPKSGTDVYAKGQTMMVGGCAYNVADILKHFGTNYTLFAPVGTGMYADFIRKELERAGHKSPICSADSDNGYCLCMVEEDGERTFLTVPGIECHFKREWFEELDVENYDSVYVSGYELEGDGGEAILDFLEAHRELTVYYAPGPRITYISEEKAKRMYALHPVLHLNELEAVTSTGEEEIAKASEKLYGWTGNTVLITLGKEGVHLLEDGEYRMVSSKKAEVVDTIGAGDSHIGTVIAMRTAGYEFVEAVRMANCISAKVVSVKGPVLTTEEFEEGRKNNE</sequence>
<gene>
    <name evidence="6" type="ORF">G5A66_08540</name>
    <name evidence="5" type="ORF">G5A75_08560</name>
</gene>
<dbReference type="Pfam" id="PF00294">
    <property type="entry name" value="PfkB"/>
    <property type="match status" value="1"/>
</dbReference>